<name>A0A6J8DLS0_MYTCO</name>
<dbReference type="Pfam" id="PF05729">
    <property type="entry name" value="NACHT"/>
    <property type="match status" value="1"/>
</dbReference>
<proteinExistence type="predicted"/>
<dbReference type="PANTHER" id="PTHR19871:SF14">
    <property type="entry name" value="DUF4062 DOMAIN-CONTAINING PROTEIN"/>
    <property type="match status" value="1"/>
</dbReference>
<dbReference type="EMBL" id="CACVKT020007644">
    <property type="protein sequence ID" value="CAC5409528.1"/>
    <property type="molecule type" value="Genomic_DNA"/>
</dbReference>
<dbReference type="SUPFAM" id="SSF50998">
    <property type="entry name" value="Quinoprotein alcohol dehydrogenase-like"/>
    <property type="match status" value="2"/>
</dbReference>
<protein>
    <recommendedName>
        <fullName evidence="5">NACHT domain-containing protein</fullName>
    </recommendedName>
</protein>
<keyword evidence="1 3" id="KW-0853">WD repeat</keyword>
<dbReference type="PROSITE" id="PS00678">
    <property type="entry name" value="WD_REPEATS_1"/>
    <property type="match status" value="2"/>
</dbReference>
<dbReference type="InterPro" id="IPR011047">
    <property type="entry name" value="Quinoprotein_ADH-like_sf"/>
</dbReference>
<evidence type="ECO:0000256" key="2">
    <source>
        <dbReference type="ARBA" id="ARBA00022737"/>
    </source>
</evidence>
<evidence type="ECO:0000256" key="4">
    <source>
        <dbReference type="SAM" id="MobiDB-lite"/>
    </source>
</evidence>
<evidence type="ECO:0000313" key="6">
    <source>
        <dbReference type="EMBL" id="CAC5409528.1"/>
    </source>
</evidence>
<keyword evidence="7" id="KW-1185">Reference proteome</keyword>
<reference evidence="6 7" key="1">
    <citation type="submission" date="2020-06" db="EMBL/GenBank/DDBJ databases">
        <authorList>
            <person name="Li R."/>
            <person name="Bekaert M."/>
        </authorList>
    </citation>
    <scope>NUCLEOTIDE SEQUENCE [LARGE SCALE GENOMIC DNA]</scope>
    <source>
        <strain evidence="7">wild</strain>
    </source>
</reference>
<dbReference type="Gene3D" id="2.130.10.10">
    <property type="entry name" value="YVTN repeat-like/Quinoprotein amine dehydrogenase"/>
    <property type="match status" value="3"/>
</dbReference>
<dbReference type="InterPro" id="IPR052752">
    <property type="entry name" value="NACHT-WD_repeat"/>
</dbReference>
<dbReference type="InterPro" id="IPR001680">
    <property type="entry name" value="WD40_rpt"/>
</dbReference>
<organism evidence="6 7">
    <name type="scientific">Mytilus coruscus</name>
    <name type="common">Sea mussel</name>
    <dbReference type="NCBI Taxonomy" id="42192"/>
    <lineage>
        <taxon>Eukaryota</taxon>
        <taxon>Metazoa</taxon>
        <taxon>Spiralia</taxon>
        <taxon>Lophotrochozoa</taxon>
        <taxon>Mollusca</taxon>
        <taxon>Bivalvia</taxon>
        <taxon>Autobranchia</taxon>
        <taxon>Pteriomorphia</taxon>
        <taxon>Mytilida</taxon>
        <taxon>Mytiloidea</taxon>
        <taxon>Mytilidae</taxon>
        <taxon>Mytilinae</taxon>
        <taxon>Mytilus</taxon>
    </lineage>
</organism>
<keyword evidence="2" id="KW-0677">Repeat</keyword>
<dbReference type="PANTHER" id="PTHR19871">
    <property type="entry name" value="BETA TRANSDUCIN-RELATED PROTEIN"/>
    <property type="match status" value="1"/>
</dbReference>
<dbReference type="PROSITE" id="PS50294">
    <property type="entry name" value="WD_REPEATS_REGION"/>
    <property type="match status" value="2"/>
</dbReference>
<dbReference type="Gene3D" id="3.40.50.300">
    <property type="entry name" value="P-loop containing nucleotide triphosphate hydrolases"/>
    <property type="match status" value="1"/>
</dbReference>
<dbReference type="PROSITE" id="PS50082">
    <property type="entry name" value="WD_REPEATS_2"/>
    <property type="match status" value="2"/>
</dbReference>
<dbReference type="Gene3D" id="1.25.40.370">
    <property type="match status" value="1"/>
</dbReference>
<dbReference type="Pfam" id="PF00400">
    <property type="entry name" value="WD40"/>
    <property type="match status" value="3"/>
</dbReference>
<dbReference type="InterPro" id="IPR027417">
    <property type="entry name" value="P-loop_NTPase"/>
</dbReference>
<evidence type="ECO:0000256" key="3">
    <source>
        <dbReference type="PROSITE-ProRule" id="PRU00221"/>
    </source>
</evidence>
<dbReference type="InterPro" id="IPR007111">
    <property type="entry name" value="NACHT_NTPase"/>
</dbReference>
<dbReference type="PROSITE" id="PS00675">
    <property type="entry name" value="SIGMA54_INTERACT_1"/>
    <property type="match status" value="1"/>
</dbReference>
<feature type="repeat" description="WD" evidence="3">
    <location>
        <begin position="1353"/>
        <end position="1387"/>
    </location>
</feature>
<dbReference type="InterPro" id="IPR015943">
    <property type="entry name" value="WD40/YVTN_repeat-like_dom_sf"/>
</dbReference>
<accession>A0A6J8DLS0</accession>
<feature type="region of interest" description="Disordered" evidence="4">
    <location>
        <begin position="361"/>
        <end position="398"/>
    </location>
</feature>
<dbReference type="InterPro" id="IPR019775">
    <property type="entry name" value="WD40_repeat_CS"/>
</dbReference>
<dbReference type="OrthoDB" id="2325716at2759"/>
<dbReference type="Pfam" id="PF25469">
    <property type="entry name" value="WHD_NWD1"/>
    <property type="match status" value="1"/>
</dbReference>
<feature type="domain" description="NACHT" evidence="5">
    <location>
        <begin position="466"/>
        <end position="599"/>
    </location>
</feature>
<evidence type="ECO:0000256" key="1">
    <source>
        <dbReference type="ARBA" id="ARBA00022574"/>
    </source>
</evidence>
<gene>
    <name evidence="6" type="ORF">MCOR_42798</name>
</gene>
<sequence>MGDEATQKEVLNGSYGDLPEMENTVVRVFFSSTFTDMTVDRNYLMKNSVPRIRQYCLKKNLDFQIIDYRWGVRDEASIDHSTNDIVLEEVEICKLMSRGPYFVLFLGDKYGYRSIPREIEANEYKILYRTAMKVGCDTFLMNQWYKRDDNAEPAVFYLLPITDILPNYNNDDPKKSTEREKERREWDSIIEKLTQYLRKAADQAYEENRISKDQRLKYFYSVTEAEATKGIIESDSIRNRVLAYIRNFENINIEDKIAKRFIDLVKDSTAIDQEAKDLRERLKIAKIQPVLLPDETKKDTLYWTQNGVDPEDPDHMEYLINLGKHFEENMIKMVDYTLKRKLKRLESFCGREEILEEIRDRMTTVHGGPDDSDLSQKENGSLESDQIKEIGNDDTLENDIENEPQIDQVSEKQDPYFEEVKSKIALYKERGMIYANGDMDRDVDADPEKNMKLEMIKKCELKEYSHPVILHGESGSGKTSIMAKVAKMSKQWFPGSSVIVRFLGTSANSSSLKDVLCSVLRQILKIINKTLPSFVDLGGDFLYLTQLFESMLNNYDTSQTLVIVLDSVDQLRSHDRAHLMNWLPLKLPTNIHLIVSMLPETNGCLQNIRNRLIIEQQFIEVPVLSMNTSDEVITKICQLKNRRLTKPQRRQLMELFVKCARPLYVKLLVDRAILWRSSTDVKDFKVGPNVQAAIDMFFDYLEKKNGIEVVEKTFGFLSASREGLSHTELEDLLSLDDETLQDTYLYHLPPDPDNIRIPPSVISLLMKDTKDYMAFQKSGGKKVVGWYHRQFIEVARRRYLTGKEGKNMCQLLVDYFRGTWYNKPKPLELYKKKKASYPESKRGVPDQPIYFNSECCNVRKLIELPYQMIKCHLFKDFHDEIACSFEWLYAKCKFVSVSSVIEDLKMALTEMDAAGNIDDVESYNDIKIVKQMLSLGSDSIRKDSSNLALQILGQLGLGNTGSEFMKKLVTETKEWSERCDISLLLPLSQCLPPPDGYIKTMIDAQVWHTGGEYGRDFSRVMHLQEHNNILIVLEAVKDHINDYLSVFDMNDNGSAAFSEKLDVKGTTSVYCPVMNDKFLVLGHDKSDKIFGGGGASGHDQLVKTETFAVVNIPNRSECVAVSDKFVVYSSLTQINVCTIGQNITAMSVTKSVQLEFKPDYLVISPDNQYLVVFSEKSVLVLKMETLETLHTSATEGFSFGSSKLPFHALVHILTTNKMLYRGLGYKEGKFINMLDLATGEKDYSVQHWEHYSPDIVSIHPSEKYFAVGLGSTGVTNGDNDKRWYIHRIADGQQVSECTKEFCGRYGVTCLKLFGTDQIFAVTALKYTTLNEIYIFYAGTLDSPLSEVVPCQSLKGHSMEIMQVILSKNENMLYSASQDCTIRVWDVSRVVNEFFDTYLKTGNQLDAATATEDFRKDMKTFSTTAVKISSDNRSVLVGRSDGHFIVKDLNDGETVYEQNYEIKITHLLMSKSGEEIIIITKMDDIVILDSQSYELKHKLSSKMAVNCAAEANSILVVGKGGMEAKGKVFNIKDGTMVKEFELLYSLSQVAINSSGTKIVSTMFDFPLIVPLINEDETDSAVAMENMMQNNDTMMSGCSAVDISPDDQYAFSSSTDGGIRVVKMSGQYFMRFDQKSSAVAASFSPDSKCIVSCGFKTIYVWSLADGTLSYKLKKHDDFVISLKFDLTGKYLLTSSRDKKLVMWDFRRGISLATFVAHCQLPLVDLSSDAKHLVFVPEDIADIAILRLNKLLTSIVDGTHKLQITPALLGAQAMALSFSSQKMKRRETTGIGCQIM</sequence>
<feature type="repeat" description="WD" evidence="3">
    <location>
        <begin position="1670"/>
        <end position="1711"/>
    </location>
</feature>
<dbReference type="Proteomes" id="UP000507470">
    <property type="component" value="Unassembled WGS sequence"/>
</dbReference>
<dbReference type="InterPro" id="IPR057588">
    <property type="entry name" value="NWD1/2-like_WH"/>
</dbReference>
<dbReference type="PROSITE" id="PS50837">
    <property type="entry name" value="NACHT"/>
    <property type="match status" value="1"/>
</dbReference>
<evidence type="ECO:0000259" key="5">
    <source>
        <dbReference type="PROSITE" id="PS50837"/>
    </source>
</evidence>
<evidence type="ECO:0000313" key="7">
    <source>
        <dbReference type="Proteomes" id="UP000507470"/>
    </source>
</evidence>
<dbReference type="SMART" id="SM00320">
    <property type="entry name" value="WD40"/>
    <property type="match status" value="4"/>
</dbReference>
<dbReference type="SUPFAM" id="SSF52540">
    <property type="entry name" value="P-loop containing nucleoside triphosphate hydrolases"/>
    <property type="match status" value="1"/>
</dbReference>
<dbReference type="InterPro" id="IPR025662">
    <property type="entry name" value="Sigma_54_int_dom_ATP-bd_1"/>
</dbReference>